<dbReference type="AlphaFoldDB" id="A0A8I2YRD3"/>
<feature type="region of interest" description="Disordered" evidence="1">
    <location>
        <begin position="1"/>
        <end position="74"/>
    </location>
</feature>
<feature type="compositionally biased region" description="Acidic residues" evidence="1">
    <location>
        <begin position="1"/>
        <end position="20"/>
    </location>
</feature>
<dbReference type="Proteomes" id="UP000683000">
    <property type="component" value="Unassembled WGS sequence"/>
</dbReference>
<accession>A0A8I2YRD3</accession>
<gene>
    <name evidence="2" type="ORF">JVT61DRAFT_14424</name>
</gene>
<evidence type="ECO:0008006" key="4">
    <source>
        <dbReference type="Google" id="ProtNLM"/>
    </source>
</evidence>
<evidence type="ECO:0000313" key="3">
    <source>
        <dbReference type="Proteomes" id="UP000683000"/>
    </source>
</evidence>
<reference evidence="2" key="1">
    <citation type="submission" date="2021-03" db="EMBL/GenBank/DDBJ databases">
        <title>Evolutionary innovations through gain and loss of genes in the ectomycorrhizal Boletales.</title>
        <authorList>
            <person name="Wu G."/>
            <person name="Miyauchi S."/>
            <person name="Morin E."/>
            <person name="Yang Z.-L."/>
            <person name="Xu J."/>
            <person name="Martin F.M."/>
        </authorList>
    </citation>
    <scope>NUCLEOTIDE SEQUENCE</scope>
    <source>
        <strain evidence="2">BR01</strain>
    </source>
</reference>
<sequence length="257" mass="28425">MANLDSDIDQLSEYSSDEDNYASIRLDDPDCTNLDSTLKKPVQKLKKKPLSKRSVKRHKAEEAMTKNQETTSEPAPLEISGHLWLETTGTTTVPAPSCARSGKVKVITTVDAAQCPVLIFTTNMTFNKLLNAIARLANVPVTQLTIARLFWKHETPAKGEHKLLADEVSYKAMLKSVQAKKGNPIIFFYLPKLIANEEPPISTVRSVQVAAEHNEITSRTRVMDSIKGQIDAMCNSYASQHLSLSSCIQSEITHSSQ</sequence>
<organism evidence="2 3">
    <name type="scientific">Boletus reticuloceps</name>
    <dbReference type="NCBI Taxonomy" id="495285"/>
    <lineage>
        <taxon>Eukaryota</taxon>
        <taxon>Fungi</taxon>
        <taxon>Dikarya</taxon>
        <taxon>Basidiomycota</taxon>
        <taxon>Agaricomycotina</taxon>
        <taxon>Agaricomycetes</taxon>
        <taxon>Agaricomycetidae</taxon>
        <taxon>Boletales</taxon>
        <taxon>Boletineae</taxon>
        <taxon>Boletaceae</taxon>
        <taxon>Boletoideae</taxon>
        <taxon>Boletus</taxon>
    </lineage>
</organism>
<evidence type="ECO:0000256" key="1">
    <source>
        <dbReference type="SAM" id="MobiDB-lite"/>
    </source>
</evidence>
<protein>
    <recommendedName>
        <fullName evidence="4">Ubiquitin-like domain-containing protein</fullName>
    </recommendedName>
</protein>
<proteinExistence type="predicted"/>
<name>A0A8I2YRD3_9AGAM</name>
<dbReference type="OrthoDB" id="3056089at2759"/>
<dbReference type="EMBL" id="JAGFBS010000008">
    <property type="protein sequence ID" value="KAG6377659.1"/>
    <property type="molecule type" value="Genomic_DNA"/>
</dbReference>
<keyword evidence="3" id="KW-1185">Reference proteome</keyword>
<comment type="caution">
    <text evidence="2">The sequence shown here is derived from an EMBL/GenBank/DDBJ whole genome shotgun (WGS) entry which is preliminary data.</text>
</comment>
<evidence type="ECO:0000313" key="2">
    <source>
        <dbReference type="EMBL" id="KAG6377659.1"/>
    </source>
</evidence>
<feature type="compositionally biased region" description="Basic residues" evidence="1">
    <location>
        <begin position="41"/>
        <end position="58"/>
    </location>
</feature>